<accession>A0A2T3XQ79</accession>
<proteinExistence type="predicted"/>
<evidence type="ECO:0000313" key="1">
    <source>
        <dbReference type="EMBL" id="PTB18674.1"/>
    </source>
</evidence>
<organism evidence="1 2">
    <name type="scientific">Trinickia symbiotica</name>
    <dbReference type="NCBI Taxonomy" id="863227"/>
    <lineage>
        <taxon>Bacteria</taxon>
        <taxon>Pseudomonadati</taxon>
        <taxon>Pseudomonadota</taxon>
        <taxon>Betaproteobacteria</taxon>
        <taxon>Burkholderiales</taxon>
        <taxon>Burkholderiaceae</taxon>
        <taxon>Trinickia</taxon>
    </lineage>
</organism>
<comment type="caution">
    <text evidence="1">The sequence shown here is derived from an EMBL/GenBank/DDBJ whole genome shotgun (WGS) entry which is preliminary data.</text>
</comment>
<dbReference type="Proteomes" id="UP000240638">
    <property type="component" value="Unassembled WGS sequence"/>
</dbReference>
<evidence type="ECO:0000313" key="2">
    <source>
        <dbReference type="Proteomes" id="UP000240638"/>
    </source>
</evidence>
<reference evidence="1 2" key="1">
    <citation type="submission" date="2018-03" db="EMBL/GenBank/DDBJ databases">
        <title>Whole genome analyses suggest that Burkholderia sensu lato contains two further novel genera in the rhizoxinica-symbiotica group Mycetohabitans gen. nov., and Trinickia gen. nov.: implications for the evolution of diazotrophy and nodulation in the Burkholderiaceae.</title>
        <authorList>
            <person name="Estrada De Los Santos P."/>
            <person name="Palmer M."/>
            <person name="Chavez-Ramirez B."/>
            <person name="Steenkamp E.T."/>
            <person name="Hirsch A.M."/>
            <person name="Manyaka P."/>
            <person name="Maluk M."/>
            <person name="Lafos M."/>
            <person name="Crook M."/>
            <person name="Gross E."/>
            <person name="Simon M.F."/>
            <person name="Bueno Dos Reis Junior F."/>
            <person name="Poole P.S."/>
            <person name="Venter S.N."/>
            <person name="James E.K."/>
        </authorList>
    </citation>
    <scope>NUCLEOTIDE SEQUENCE [LARGE SCALE GENOMIC DNA]</scope>
    <source>
        <strain evidence="1 2">JPY-366</strain>
    </source>
</reference>
<sequence length="65" mass="6991">MQRNRIKTEAASKAGRTALTTDAQTEKLAGRWTDGLPAGGMCIGGCGWLRVIQLARSRRSRAFAA</sequence>
<name>A0A2T3XQ79_9BURK</name>
<gene>
    <name evidence="1" type="ORF">C9I57_21970</name>
</gene>
<dbReference type="EMBL" id="PYUC01000011">
    <property type="protein sequence ID" value="PTB18674.1"/>
    <property type="molecule type" value="Genomic_DNA"/>
</dbReference>
<protein>
    <submittedName>
        <fullName evidence="1">Uncharacterized protein</fullName>
    </submittedName>
</protein>
<dbReference type="AlphaFoldDB" id="A0A2T3XQ79"/>